<dbReference type="AlphaFoldDB" id="A0A381YG83"/>
<name>A0A381YG83_9ZZZZ</name>
<reference evidence="1" key="1">
    <citation type="submission" date="2018-05" db="EMBL/GenBank/DDBJ databases">
        <authorList>
            <person name="Lanie J.A."/>
            <person name="Ng W.-L."/>
            <person name="Kazmierczak K.M."/>
            <person name="Andrzejewski T.M."/>
            <person name="Davidsen T.M."/>
            <person name="Wayne K.J."/>
            <person name="Tettelin H."/>
            <person name="Glass J.I."/>
            <person name="Rusch D."/>
            <person name="Podicherti R."/>
            <person name="Tsui H.-C.T."/>
            <person name="Winkler M.E."/>
        </authorList>
    </citation>
    <scope>NUCLEOTIDE SEQUENCE</scope>
</reference>
<dbReference type="EMBL" id="UINC01018184">
    <property type="protein sequence ID" value="SVA76136.1"/>
    <property type="molecule type" value="Genomic_DNA"/>
</dbReference>
<protein>
    <submittedName>
        <fullName evidence="1">Uncharacterized protein</fullName>
    </submittedName>
</protein>
<evidence type="ECO:0000313" key="1">
    <source>
        <dbReference type="EMBL" id="SVA76136.1"/>
    </source>
</evidence>
<gene>
    <name evidence="1" type="ORF">METZ01_LOCUS128990</name>
</gene>
<proteinExistence type="predicted"/>
<organism evidence="1">
    <name type="scientific">marine metagenome</name>
    <dbReference type="NCBI Taxonomy" id="408172"/>
    <lineage>
        <taxon>unclassified sequences</taxon>
        <taxon>metagenomes</taxon>
        <taxon>ecological metagenomes</taxon>
    </lineage>
</organism>
<sequence>MPVLSGIYGKAALYDFGVICMHPANSGPEMLLLLLKAPTNN</sequence>
<accession>A0A381YG83</accession>